<keyword evidence="13" id="KW-1185">Reference proteome</keyword>
<evidence type="ECO:0000256" key="3">
    <source>
        <dbReference type="ARBA" id="ARBA00022490"/>
    </source>
</evidence>
<dbReference type="Pfam" id="PF02137">
    <property type="entry name" value="A_deamin"/>
    <property type="match status" value="1"/>
</dbReference>
<dbReference type="GO" id="GO:0006382">
    <property type="term" value="P:adenosine to inosine editing"/>
    <property type="evidence" value="ECO:0007669"/>
    <property type="project" value="TreeGrafter"/>
</dbReference>
<proteinExistence type="inferred from homology"/>
<feature type="domain" description="A to I editase" evidence="12">
    <location>
        <begin position="272"/>
        <end position="597"/>
    </location>
</feature>
<accession>A0AAX6SUL3</accession>
<dbReference type="GO" id="GO:0008251">
    <property type="term" value="F:tRNA-specific adenosine deaminase activity"/>
    <property type="evidence" value="ECO:0007669"/>
    <property type="project" value="TreeGrafter"/>
</dbReference>
<evidence type="ECO:0000313" key="13">
    <source>
        <dbReference type="Proteomes" id="UP000694906"/>
    </source>
</evidence>
<gene>
    <name evidence="14" type="primary">Adad2</name>
</gene>
<dbReference type="Gene3D" id="3.30.160.20">
    <property type="match status" value="1"/>
</dbReference>
<dbReference type="GeneID" id="101713198"/>
<comment type="subcellular location">
    <subcellularLocation>
        <location evidence="2">Cytoplasm</location>
    </subcellularLocation>
    <subcellularLocation>
        <location evidence="1">Nucleus</location>
    </subcellularLocation>
</comment>
<dbReference type="CTD" id="161931"/>
<dbReference type="PANTHER" id="PTHR10910:SF106">
    <property type="entry name" value="ADENOSINE DEAMINASE DOMAIN-CONTAINING PROTEIN 2"/>
    <property type="match status" value="1"/>
</dbReference>
<dbReference type="InterPro" id="IPR014720">
    <property type="entry name" value="dsRBD_dom"/>
</dbReference>
<dbReference type="InterPro" id="IPR002466">
    <property type="entry name" value="A_deamin"/>
</dbReference>
<evidence type="ECO:0000256" key="9">
    <source>
        <dbReference type="ARBA" id="ARBA00061642"/>
    </source>
</evidence>
<dbReference type="SMART" id="SM00552">
    <property type="entry name" value="ADEAMc"/>
    <property type="match status" value="1"/>
</dbReference>
<evidence type="ECO:0000256" key="6">
    <source>
        <dbReference type="ARBA" id="ARBA00022884"/>
    </source>
</evidence>
<dbReference type="AlphaFoldDB" id="A0AAX6SUL3"/>
<dbReference type="GO" id="GO:0007283">
    <property type="term" value="P:spermatogenesis"/>
    <property type="evidence" value="ECO:0007669"/>
    <property type="project" value="UniProtKB-KW"/>
</dbReference>
<comment type="function">
    <text evidence="8">Required for male fertility and normal male germ cell differentiation.</text>
</comment>
<comment type="similarity">
    <text evidence="9">Belongs to the ADAD family.</text>
</comment>
<dbReference type="GO" id="GO:0005730">
    <property type="term" value="C:nucleolus"/>
    <property type="evidence" value="ECO:0007669"/>
    <property type="project" value="TreeGrafter"/>
</dbReference>
<feature type="region of interest" description="Disordered" evidence="11">
    <location>
        <begin position="22"/>
        <end position="101"/>
    </location>
</feature>
<evidence type="ECO:0000256" key="2">
    <source>
        <dbReference type="ARBA" id="ARBA00004496"/>
    </source>
</evidence>
<dbReference type="GO" id="GO:0003726">
    <property type="term" value="F:double-stranded RNA adenosine deaminase activity"/>
    <property type="evidence" value="ECO:0007669"/>
    <property type="project" value="TreeGrafter"/>
</dbReference>
<keyword evidence="6" id="KW-0694">RNA-binding</keyword>
<name>A0AAX6SUL3_HETGA</name>
<reference evidence="14" key="1">
    <citation type="submission" date="2025-08" db="UniProtKB">
        <authorList>
            <consortium name="RefSeq"/>
        </authorList>
    </citation>
    <scope>IDENTIFICATION</scope>
</reference>
<dbReference type="PANTHER" id="PTHR10910">
    <property type="entry name" value="EUKARYOTE SPECIFIC DSRNA BINDING PROTEIN"/>
    <property type="match status" value="1"/>
</dbReference>
<dbReference type="Pfam" id="PF00035">
    <property type="entry name" value="dsrm"/>
    <property type="match status" value="1"/>
</dbReference>
<dbReference type="SUPFAM" id="SSF54768">
    <property type="entry name" value="dsRNA-binding domain-like"/>
    <property type="match status" value="1"/>
</dbReference>
<keyword evidence="5" id="KW-0744">Spermatogenesis</keyword>
<evidence type="ECO:0000256" key="4">
    <source>
        <dbReference type="ARBA" id="ARBA00022782"/>
    </source>
</evidence>
<evidence type="ECO:0000256" key="1">
    <source>
        <dbReference type="ARBA" id="ARBA00004123"/>
    </source>
</evidence>
<evidence type="ECO:0000259" key="12">
    <source>
        <dbReference type="PROSITE" id="PS50141"/>
    </source>
</evidence>
<evidence type="ECO:0000256" key="7">
    <source>
        <dbReference type="ARBA" id="ARBA00023242"/>
    </source>
</evidence>
<evidence type="ECO:0000256" key="8">
    <source>
        <dbReference type="ARBA" id="ARBA00059681"/>
    </source>
</evidence>
<dbReference type="GO" id="GO:0006396">
    <property type="term" value="P:RNA processing"/>
    <property type="evidence" value="ECO:0007669"/>
    <property type="project" value="InterPro"/>
</dbReference>
<dbReference type="GO" id="GO:0030154">
    <property type="term" value="P:cell differentiation"/>
    <property type="evidence" value="ECO:0007669"/>
    <property type="project" value="UniProtKB-KW"/>
</dbReference>
<dbReference type="FunFam" id="3.30.160.20:FF:000056">
    <property type="entry name" value="Adenosine deaminase domain-containing 2"/>
    <property type="match status" value="1"/>
</dbReference>
<protein>
    <recommendedName>
        <fullName evidence="10">Adenosine deaminase domain-containing protein 2</fullName>
    </recommendedName>
</protein>
<evidence type="ECO:0000256" key="11">
    <source>
        <dbReference type="SAM" id="MobiDB-lite"/>
    </source>
</evidence>
<keyword evidence="7" id="KW-0539">Nucleus</keyword>
<dbReference type="Proteomes" id="UP000694906">
    <property type="component" value="Unplaced"/>
</dbReference>
<keyword evidence="4" id="KW-0221">Differentiation</keyword>
<organism evidence="13 14">
    <name type="scientific">Heterocephalus glaber</name>
    <name type="common">Naked mole rat</name>
    <dbReference type="NCBI Taxonomy" id="10181"/>
    <lineage>
        <taxon>Eukaryota</taxon>
        <taxon>Metazoa</taxon>
        <taxon>Chordata</taxon>
        <taxon>Craniata</taxon>
        <taxon>Vertebrata</taxon>
        <taxon>Euteleostomi</taxon>
        <taxon>Mammalia</taxon>
        <taxon>Eutheria</taxon>
        <taxon>Euarchontoglires</taxon>
        <taxon>Glires</taxon>
        <taxon>Rodentia</taxon>
        <taxon>Hystricomorpha</taxon>
        <taxon>Bathyergidae</taxon>
        <taxon>Heterocephalus</taxon>
    </lineage>
</organism>
<feature type="compositionally biased region" description="Polar residues" evidence="11">
    <location>
        <begin position="25"/>
        <end position="39"/>
    </location>
</feature>
<evidence type="ECO:0000313" key="14">
    <source>
        <dbReference type="RefSeq" id="XP_021112133.1"/>
    </source>
</evidence>
<sequence>MASPAGTGTGAEDVGRRKLRLAASLQINPPRSDWRSSASMGWDAWGSPAARKAEEDVEGREQPQASAAAAGDCGPEAGASGGGGKHGTTRAGDDARVSVPPTGLAGDLLKVAGQLRLPPADPPPGQAVALLAQYAAGLGATLTFHEDPAAGPGSPFSVCAELDGMVCPLGTANTKVEAKQQAALSALCYIRSQLESTEPRETPCQPTVTDPSKEDILPHEQRCAAVVSAGLDRLLGDDSPYRACMGTVAAVILEHELPGAKGHTKEIYELVALGTGSGTCASWLEFSGRQLHDCHGLIIARRALMSGPKSSSACHSRFFFRQLLLATKGGPKGKERSVLAPQPGPGPPFALKPRIFLHLYVSNTPKGAAHDIYLPPPSEDGLLLSSSFRLQAHICGQLKPVSYVAHTLRDTHVGCLSASDKLARWAVLGLGGALLAHFLPPLYATSLILADPCHDPPTLSRAIHDRPSLDSTSGSCLPPPYVRTTLHLFSGPPVAPSNPVSSASHGLSLNWSLGDPDVEVVDVATGRVKAKATPGPPSRLCKAAFLRAFRQAAAALGQPHLLALKTYEAAKAGPYQEARQQLSLLLDQQGLGSWPSKLLVGKFGS</sequence>
<dbReference type="GO" id="GO:0005737">
    <property type="term" value="C:cytoplasm"/>
    <property type="evidence" value="ECO:0007669"/>
    <property type="project" value="UniProtKB-SubCell"/>
</dbReference>
<evidence type="ECO:0000256" key="5">
    <source>
        <dbReference type="ARBA" id="ARBA00022871"/>
    </source>
</evidence>
<dbReference type="RefSeq" id="XP_021112133.1">
    <property type="nucleotide sequence ID" value="XM_021256474.1"/>
</dbReference>
<keyword evidence="3" id="KW-0963">Cytoplasm</keyword>
<dbReference type="PROSITE" id="PS50141">
    <property type="entry name" value="A_DEAMIN_EDITASE"/>
    <property type="match status" value="1"/>
</dbReference>
<evidence type="ECO:0000256" key="10">
    <source>
        <dbReference type="ARBA" id="ARBA00067840"/>
    </source>
</evidence>
<dbReference type="GO" id="GO:0003725">
    <property type="term" value="F:double-stranded RNA binding"/>
    <property type="evidence" value="ECO:0007669"/>
    <property type="project" value="TreeGrafter"/>
</dbReference>